<evidence type="ECO:0000313" key="3">
    <source>
        <dbReference type="Proteomes" id="UP001519460"/>
    </source>
</evidence>
<feature type="compositionally biased region" description="Basic and acidic residues" evidence="1">
    <location>
        <begin position="54"/>
        <end position="71"/>
    </location>
</feature>
<organism evidence="2 3">
    <name type="scientific">Batillaria attramentaria</name>
    <dbReference type="NCBI Taxonomy" id="370345"/>
    <lineage>
        <taxon>Eukaryota</taxon>
        <taxon>Metazoa</taxon>
        <taxon>Spiralia</taxon>
        <taxon>Lophotrochozoa</taxon>
        <taxon>Mollusca</taxon>
        <taxon>Gastropoda</taxon>
        <taxon>Caenogastropoda</taxon>
        <taxon>Sorbeoconcha</taxon>
        <taxon>Cerithioidea</taxon>
        <taxon>Batillariidae</taxon>
        <taxon>Batillaria</taxon>
    </lineage>
</organism>
<accession>A0ABD0L0N8</accession>
<evidence type="ECO:0000313" key="2">
    <source>
        <dbReference type="EMBL" id="KAK7492962.1"/>
    </source>
</evidence>
<name>A0ABD0L0N8_9CAEN</name>
<sequence>MGMGVQENPTGRGGNYIGTIAKKDTLSTKELCPLFVSRHDKPGTPPSLSVTLEHCTRKEGSTNGENRKGQEKVSNFTHTKKKQKNNSNKALHYNDKNLNANLFDKCS</sequence>
<comment type="caution">
    <text evidence="2">The sequence shown here is derived from an EMBL/GenBank/DDBJ whole genome shotgun (WGS) entry which is preliminary data.</text>
</comment>
<feature type="region of interest" description="Disordered" evidence="1">
    <location>
        <begin position="37"/>
        <end position="94"/>
    </location>
</feature>
<dbReference type="EMBL" id="JACVVK020000097">
    <property type="protein sequence ID" value="KAK7492962.1"/>
    <property type="molecule type" value="Genomic_DNA"/>
</dbReference>
<evidence type="ECO:0000256" key="1">
    <source>
        <dbReference type="SAM" id="MobiDB-lite"/>
    </source>
</evidence>
<proteinExistence type="predicted"/>
<dbReference type="Proteomes" id="UP001519460">
    <property type="component" value="Unassembled WGS sequence"/>
</dbReference>
<dbReference type="AlphaFoldDB" id="A0ABD0L0N8"/>
<keyword evidence="3" id="KW-1185">Reference proteome</keyword>
<gene>
    <name evidence="2" type="ORF">BaRGS_00015692</name>
</gene>
<reference evidence="2 3" key="1">
    <citation type="journal article" date="2023" name="Sci. Data">
        <title>Genome assembly of the Korean intertidal mud-creeper Batillaria attramentaria.</title>
        <authorList>
            <person name="Patra A.K."/>
            <person name="Ho P.T."/>
            <person name="Jun S."/>
            <person name="Lee S.J."/>
            <person name="Kim Y."/>
            <person name="Won Y.J."/>
        </authorList>
    </citation>
    <scope>NUCLEOTIDE SEQUENCE [LARGE SCALE GENOMIC DNA]</scope>
    <source>
        <strain evidence="2">Wonlab-2016</strain>
    </source>
</reference>
<protein>
    <submittedName>
        <fullName evidence="2">Uncharacterized protein</fullName>
    </submittedName>
</protein>